<evidence type="ECO:0000256" key="6">
    <source>
        <dbReference type="ARBA" id="ARBA00022960"/>
    </source>
</evidence>
<dbReference type="GO" id="GO:0005737">
    <property type="term" value="C:cytoplasm"/>
    <property type="evidence" value="ECO:0007669"/>
    <property type="project" value="UniProtKB-SubCell"/>
</dbReference>
<keyword evidence="4 10" id="KW-0547">Nucleotide-binding</keyword>
<dbReference type="PANTHER" id="PTHR43024">
    <property type="entry name" value="UDP-N-ACETYLMURAMOYL-TRIPEPTIDE--D-ALANYL-D-ALANINE LIGASE"/>
    <property type="match status" value="1"/>
</dbReference>
<dbReference type="GO" id="GO:0071555">
    <property type="term" value="P:cell wall organization"/>
    <property type="evidence" value="ECO:0007669"/>
    <property type="project" value="UniProtKB-KW"/>
</dbReference>
<feature type="binding site" evidence="10">
    <location>
        <begin position="97"/>
        <end position="103"/>
    </location>
    <ligand>
        <name>ATP</name>
        <dbReference type="ChEBI" id="CHEBI:30616"/>
    </ligand>
</feature>
<keyword evidence="7 10" id="KW-0573">Peptidoglycan synthesis</keyword>
<accession>A0A7K1Y5J2</accession>
<comment type="caution">
    <text evidence="15">The sequence shown here is derived from an EMBL/GenBank/DDBJ whole genome shotgun (WGS) entry which is preliminary data.</text>
</comment>
<evidence type="ECO:0000256" key="4">
    <source>
        <dbReference type="ARBA" id="ARBA00022741"/>
    </source>
</evidence>
<dbReference type="InterPro" id="IPR005863">
    <property type="entry name" value="UDP-N-AcMur_synth"/>
</dbReference>
<dbReference type="Gene3D" id="3.90.190.20">
    <property type="entry name" value="Mur ligase, C-terminal domain"/>
    <property type="match status" value="1"/>
</dbReference>
<dbReference type="SUPFAM" id="SSF53244">
    <property type="entry name" value="MurD-like peptide ligases, peptide-binding domain"/>
    <property type="match status" value="1"/>
</dbReference>
<evidence type="ECO:0000256" key="5">
    <source>
        <dbReference type="ARBA" id="ARBA00022840"/>
    </source>
</evidence>
<protein>
    <recommendedName>
        <fullName evidence="10 11">UDP-N-acetylmuramoyl-tripeptide--D-alanyl-D-alanine ligase</fullName>
        <ecNumber evidence="10 11">6.3.2.10</ecNumber>
    </recommendedName>
    <alternativeName>
        <fullName evidence="10">D-alanyl-D-alanine-adding enzyme</fullName>
    </alternativeName>
</protein>
<keyword evidence="1 10" id="KW-0963">Cytoplasm</keyword>
<evidence type="ECO:0000256" key="2">
    <source>
        <dbReference type="ARBA" id="ARBA00022598"/>
    </source>
</evidence>
<keyword evidence="2 10" id="KW-0436">Ligase</keyword>
<dbReference type="GO" id="GO:0009252">
    <property type="term" value="P:peptidoglycan biosynthetic process"/>
    <property type="evidence" value="ECO:0007669"/>
    <property type="project" value="UniProtKB-UniRule"/>
</dbReference>
<comment type="catalytic activity">
    <reaction evidence="10 11">
        <text>D-alanyl-D-alanine + UDP-N-acetyl-alpha-D-muramoyl-L-alanyl-gamma-D-glutamyl-meso-2,6-diaminopimelate + ATP = UDP-N-acetyl-alpha-D-muramoyl-L-alanyl-gamma-D-glutamyl-meso-2,6-diaminopimeloyl-D-alanyl-D-alanine + ADP + phosphate + H(+)</text>
        <dbReference type="Rhea" id="RHEA:28374"/>
        <dbReference type="ChEBI" id="CHEBI:15378"/>
        <dbReference type="ChEBI" id="CHEBI:30616"/>
        <dbReference type="ChEBI" id="CHEBI:43474"/>
        <dbReference type="ChEBI" id="CHEBI:57822"/>
        <dbReference type="ChEBI" id="CHEBI:61386"/>
        <dbReference type="ChEBI" id="CHEBI:83905"/>
        <dbReference type="ChEBI" id="CHEBI:456216"/>
        <dbReference type="EC" id="6.3.2.10"/>
    </reaction>
</comment>
<name>A0A7K1Y5J2_9SPHI</name>
<dbReference type="Gene3D" id="3.40.1390.10">
    <property type="entry name" value="MurE/MurF, N-terminal domain"/>
    <property type="match status" value="1"/>
</dbReference>
<evidence type="ECO:0000256" key="10">
    <source>
        <dbReference type="HAMAP-Rule" id="MF_02019"/>
    </source>
</evidence>
<dbReference type="Pfam" id="PF01225">
    <property type="entry name" value="Mur_ligase"/>
    <property type="match status" value="1"/>
</dbReference>
<dbReference type="GO" id="GO:0051301">
    <property type="term" value="P:cell division"/>
    <property type="evidence" value="ECO:0007669"/>
    <property type="project" value="UniProtKB-KW"/>
</dbReference>
<dbReference type="EMBL" id="WVHT01000001">
    <property type="protein sequence ID" value="MXV49866.1"/>
    <property type="molecule type" value="Genomic_DNA"/>
</dbReference>
<keyword evidence="3 10" id="KW-0132">Cell division</keyword>
<reference evidence="15 16" key="1">
    <citation type="submission" date="2019-11" db="EMBL/GenBank/DDBJ databases">
        <title>Pedobacter sp. HMF7647 Genome sequencing and assembly.</title>
        <authorList>
            <person name="Kang H."/>
            <person name="Kim H."/>
            <person name="Joh K."/>
        </authorList>
    </citation>
    <scope>NUCLEOTIDE SEQUENCE [LARGE SCALE GENOMIC DNA]</scope>
    <source>
        <strain evidence="15 16">HMF7647</strain>
    </source>
</reference>
<evidence type="ECO:0000256" key="8">
    <source>
        <dbReference type="ARBA" id="ARBA00023306"/>
    </source>
</evidence>
<keyword evidence="5 10" id="KW-0067">ATP-binding</keyword>
<comment type="pathway">
    <text evidence="10 11">Cell wall biogenesis; peptidoglycan biosynthesis.</text>
</comment>
<dbReference type="EC" id="6.3.2.10" evidence="10 11"/>
<comment type="similarity">
    <text evidence="10">Belongs to the MurCDEF family. MurF subfamily.</text>
</comment>
<sequence>MTTDHLYQLFLQNPVISTDTRKIEKDCIFFALKGDNFDGNLFAGQAIGDGAAYAVIDDPSQKKSDRFILVEDTLTTLQNLARYHRKKLNIPFIGITGTNGKTTSKELINAVLSERYKTYATKGNLNNHIGVPLTILSITNDIEMAVIEMGANHQKEIEFLCSISQPTHGLITNVGKAHLEGFGSFEGVKKTKGELYEFLAANNGIAFINRDNHELVAMSRKTSLEKIIYYGAGADSYINGKIMSADPCLKIKWGKELQEFDDKGNEVSSNLTGTYNLENLLAAITIGTFFNMYPAEINKGISSYKPANNRSQIVKTASNTLICDYYNANPSSMIVALENLAAIKAETKALILGDMFELGEESASEHQLILEKAISVDAERRIFIGQQFFQLRSDAAEFFETTEAAHKALAENTIENSTVLIKGSRGMKLESLIELL</sequence>
<dbReference type="HAMAP" id="MF_02019">
    <property type="entry name" value="MurF"/>
    <property type="match status" value="1"/>
</dbReference>
<evidence type="ECO:0000259" key="14">
    <source>
        <dbReference type="Pfam" id="PF08245"/>
    </source>
</evidence>
<keyword evidence="6 10" id="KW-0133">Cell shape</keyword>
<keyword evidence="9 10" id="KW-0961">Cell wall biogenesis/degradation</keyword>
<gene>
    <name evidence="10 15" type="primary">murF</name>
    <name evidence="15" type="ORF">GS399_02705</name>
</gene>
<comment type="function">
    <text evidence="10 11">Involved in cell wall formation. Catalyzes the final step in the synthesis of UDP-N-acetylmuramoyl-pentapeptide, the precursor of murein.</text>
</comment>
<evidence type="ECO:0000313" key="15">
    <source>
        <dbReference type="EMBL" id="MXV49866.1"/>
    </source>
</evidence>
<dbReference type="NCBIfam" id="TIGR01143">
    <property type="entry name" value="murF"/>
    <property type="match status" value="1"/>
</dbReference>
<dbReference type="GO" id="GO:0005524">
    <property type="term" value="F:ATP binding"/>
    <property type="evidence" value="ECO:0007669"/>
    <property type="project" value="UniProtKB-UniRule"/>
</dbReference>
<proteinExistence type="inferred from homology"/>
<dbReference type="InterPro" id="IPR036565">
    <property type="entry name" value="Mur-like_cat_sf"/>
</dbReference>
<keyword evidence="8 10" id="KW-0131">Cell cycle</keyword>
<dbReference type="InterPro" id="IPR000713">
    <property type="entry name" value="Mur_ligase_N"/>
</dbReference>
<evidence type="ECO:0000256" key="9">
    <source>
        <dbReference type="ARBA" id="ARBA00023316"/>
    </source>
</evidence>
<dbReference type="GO" id="GO:0008360">
    <property type="term" value="P:regulation of cell shape"/>
    <property type="evidence" value="ECO:0007669"/>
    <property type="project" value="UniProtKB-KW"/>
</dbReference>
<evidence type="ECO:0000259" key="13">
    <source>
        <dbReference type="Pfam" id="PF02875"/>
    </source>
</evidence>
<dbReference type="GO" id="GO:0047480">
    <property type="term" value="F:UDP-N-acetylmuramoyl-tripeptide-D-alanyl-D-alanine ligase activity"/>
    <property type="evidence" value="ECO:0007669"/>
    <property type="project" value="UniProtKB-UniRule"/>
</dbReference>
<dbReference type="Pfam" id="PF08245">
    <property type="entry name" value="Mur_ligase_M"/>
    <property type="match status" value="1"/>
</dbReference>
<keyword evidence="16" id="KW-1185">Reference proteome</keyword>
<dbReference type="InterPro" id="IPR036615">
    <property type="entry name" value="Mur_ligase_C_dom_sf"/>
</dbReference>
<dbReference type="PANTHER" id="PTHR43024:SF1">
    <property type="entry name" value="UDP-N-ACETYLMURAMOYL-TRIPEPTIDE--D-ALANYL-D-ALANINE LIGASE"/>
    <property type="match status" value="1"/>
</dbReference>
<dbReference type="SUPFAM" id="SSF53623">
    <property type="entry name" value="MurD-like peptide ligases, catalytic domain"/>
    <property type="match status" value="1"/>
</dbReference>
<dbReference type="UniPathway" id="UPA00219"/>
<dbReference type="Gene3D" id="3.40.1190.10">
    <property type="entry name" value="Mur-like, catalytic domain"/>
    <property type="match status" value="1"/>
</dbReference>
<dbReference type="InterPro" id="IPR051046">
    <property type="entry name" value="MurCDEF_CellWall_CoF430Synth"/>
</dbReference>
<comment type="subcellular location">
    <subcellularLocation>
        <location evidence="10 11">Cytoplasm</location>
    </subcellularLocation>
</comment>
<evidence type="ECO:0000259" key="12">
    <source>
        <dbReference type="Pfam" id="PF01225"/>
    </source>
</evidence>
<dbReference type="Proteomes" id="UP000466586">
    <property type="component" value="Unassembled WGS sequence"/>
</dbReference>
<dbReference type="InterPro" id="IPR004101">
    <property type="entry name" value="Mur_ligase_C"/>
</dbReference>
<dbReference type="Pfam" id="PF02875">
    <property type="entry name" value="Mur_ligase_C"/>
    <property type="match status" value="1"/>
</dbReference>
<dbReference type="InterPro" id="IPR035911">
    <property type="entry name" value="MurE/MurF_N"/>
</dbReference>
<dbReference type="InterPro" id="IPR013221">
    <property type="entry name" value="Mur_ligase_cen"/>
</dbReference>
<evidence type="ECO:0000256" key="1">
    <source>
        <dbReference type="ARBA" id="ARBA00022490"/>
    </source>
</evidence>
<dbReference type="RefSeq" id="WP_160843030.1">
    <property type="nucleotide sequence ID" value="NZ_WVHT01000001.1"/>
</dbReference>
<feature type="domain" description="Mur ligase central" evidence="14">
    <location>
        <begin position="95"/>
        <end position="286"/>
    </location>
</feature>
<organism evidence="15 16">
    <name type="scientific">Hufsiella arboris</name>
    <dbReference type="NCBI Taxonomy" id="2695275"/>
    <lineage>
        <taxon>Bacteria</taxon>
        <taxon>Pseudomonadati</taxon>
        <taxon>Bacteroidota</taxon>
        <taxon>Sphingobacteriia</taxon>
        <taxon>Sphingobacteriales</taxon>
        <taxon>Sphingobacteriaceae</taxon>
        <taxon>Hufsiella</taxon>
    </lineage>
</organism>
<evidence type="ECO:0000256" key="7">
    <source>
        <dbReference type="ARBA" id="ARBA00022984"/>
    </source>
</evidence>
<dbReference type="SUPFAM" id="SSF63418">
    <property type="entry name" value="MurE/MurF N-terminal domain"/>
    <property type="match status" value="1"/>
</dbReference>
<evidence type="ECO:0000256" key="11">
    <source>
        <dbReference type="RuleBase" id="RU004136"/>
    </source>
</evidence>
<feature type="domain" description="Mur ligase N-terminal catalytic" evidence="12">
    <location>
        <begin position="16"/>
        <end position="81"/>
    </location>
</feature>
<evidence type="ECO:0000256" key="3">
    <source>
        <dbReference type="ARBA" id="ARBA00022618"/>
    </source>
</evidence>
<evidence type="ECO:0000313" key="16">
    <source>
        <dbReference type="Proteomes" id="UP000466586"/>
    </source>
</evidence>
<feature type="domain" description="Mur ligase C-terminal" evidence="13">
    <location>
        <begin position="310"/>
        <end position="425"/>
    </location>
</feature>
<dbReference type="AlphaFoldDB" id="A0A7K1Y5J2"/>